<reference evidence="8" key="1">
    <citation type="journal article" date="2022" name="Int. J. Mol. Sci.">
        <title>Draft Genome of Tanacetum Coccineum: Genomic Comparison of Closely Related Tanacetum-Family Plants.</title>
        <authorList>
            <person name="Yamashiro T."/>
            <person name="Shiraishi A."/>
            <person name="Nakayama K."/>
            <person name="Satake H."/>
        </authorList>
    </citation>
    <scope>NUCLEOTIDE SEQUENCE</scope>
</reference>
<feature type="binding site" evidence="6">
    <location>
        <position position="53"/>
    </location>
    <ligand>
        <name>ATP</name>
        <dbReference type="ChEBI" id="CHEBI:30616"/>
    </ligand>
</feature>
<reference evidence="8" key="2">
    <citation type="submission" date="2022-01" db="EMBL/GenBank/DDBJ databases">
        <authorList>
            <person name="Yamashiro T."/>
            <person name="Shiraishi A."/>
            <person name="Satake H."/>
            <person name="Nakayama K."/>
        </authorList>
    </citation>
    <scope>NUCLEOTIDE SEQUENCE</scope>
</reference>
<comment type="caution">
    <text evidence="8">The sequence shown here is derived from an EMBL/GenBank/DDBJ whole genome shotgun (WGS) entry which is preliminary data.</text>
</comment>
<dbReference type="InterPro" id="IPR008271">
    <property type="entry name" value="Ser/Thr_kinase_AS"/>
</dbReference>
<dbReference type="GO" id="GO:0016301">
    <property type="term" value="F:kinase activity"/>
    <property type="evidence" value="ECO:0007669"/>
    <property type="project" value="UniProtKB-KW"/>
</dbReference>
<feature type="domain" description="Protein kinase" evidence="7">
    <location>
        <begin position="22"/>
        <end position="305"/>
    </location>
</feature>
<keyword evidence="1" id="KW-0723">Serine/threonine-protein kinase</keyword>
<evidence type="ECO:0000256" key="4">
    <source>
        <dbReference type="ARBA" id="ARBA00022777"/>
    </source>
</evidence>
<gene>
    <name evidence="8" type="ORF">Tco_0991422</name>
</gene>
<evidence type="ECO:0000313" key="8">
    <source>
        <dbReference type="EMBL" id="GJT56368.1"/>
    </source>
</evidence>
<dbReference type="SMART" id="SM00220">
    <property type="entry name" value="S_TKc"/>
    <property type="match status" value="1"/>
</dbReference>
<keyword evidence="9" id="KW-1185">Reference proteome</keyword>
<protein>
    <submittedName>
        <fullName evidence="8">Serine-threonine/tyrosine-protein kinase catalytic domain-containing protein</fullName>
    </submittedName>
</protein>
<name>A0ABQ5EZ78_9ASTR</name>
<dbReference type="Gene3D" id="1.10.510.10">
    <property type="entry name" value="Transferase(Phosphotransferase) domain 1"/>
    <property type="match status" value="1"/>
</dbReference>
<evidence type="ECO:0000256" key="3">
    <source>
        <dbReference type="ARBA" id="ARBA00022741"/>
    </source>
</evidence>
<dbReference type="Gene3D" id="3.30.200.20">
    <property type="entry name" value="Phosphorylase Kinase, domain 1"/>
    <property type="match status" value="1"/>
</dbReference>
<dbReference type="InterPro" id="IPR017441">
    <property type="entry name" value="Protein_kinase_ATP_BS"/>
</dbReference>
<proteinExistence type="predicted"/>
<dbReference type="PANTHER" id="PTHR27003">
    <property type="entry name" value="OS07G0166700 PROTEIN"/>
    <property type="match status" value="1"/>
</dbReference>
<evidence type="ECO:0000256" key="6">
    <source>
        <dbReference type="PROSITE-ProRule" id="PRU10141"/>
    </source>
</evidence>
<evidence type="ECO:0000256" key="2">
    <source>
        <dbReference type="ARBA" id="ARBA00022679"/>
    </source>
</evidence>
<keyword evidence="2" id="KW-0808">Transferase</keyword>
<keyword evidence="3 6" id="KW-0547">Nucleotide-binding</keyword>
<dbReference type="PANTHER" id="PTHR27003:SF361">
    <property type="entry name" value="PROTEIN KINASE DOMAIN-CONTAINING PROTEIN"/>
    <property type="match status" value="1"/>
</dbReference>
<dbReference type="InterPro" id="IPR025886">
    <property type="entry name" value="PP2-like"/>
</dbReference>
<evidence type="ECO:0000313" key="9">
    <source>
        <dbReference type="Proteomes" id="UP001151760"/>
    </source>
</evidence>
<dbReference type="InterPro" id="IPR037232">
    <property type="entry name" value="NADH_quin_OxRdtase_su_C/D-like"/>
</dbReference>
<sequence length="1160" mass="133714">MSIIKNWEYLKIPFEKIDVATEKFKTRIGGGGYGVVYKGVLSIDGKDTAVAVKRLNEQFGQGLKEFLTEIRLLFGQEHPNLMSLLGYCDDENENIIVYEYAAPRSLDRYIRHNNRDKSSITLTWLERLKICADVARGLDHLHNHLGGHRMIIHMDIKSSNILIDENWVAKMSDLGLSKLGVTGLGMSDIVTNGCGTHGYIEPEYHTSAVVTKKSDVYTFGIVLFEVLCGRLCIIEPDNGFILSGESVKEYYNKGDVIKIIDPSLREHMGSYSMTKFSEIAYRCLHDDREQRPALDIVAKELEETLNVHVKESEDSDEYWETKLPRDWEVLINMFNIPSDTCSSKKKLVLHLREGLHFDKDKQFFSINDDGKKCVMISARKFLDCKESLFHRSLRFLKLAGYPNYRDFQGTKCRIEVSMLSVGTMYAASLVFKYSWKRAEHFMPVMIKWKMEELSVHSTHYAELISENWYKIRMWHFMNHGLIETFDVVLEELSYYQKTDKSDILIKGIEFEPVEMAKDIDDVVDEYWEKKLPLSDKPFDYTTKKELYLSLCQGFLGCNGQLWFSLCKSTSGICSILAAAHIISHNRNLETRYLSQSRFKEVVRLEIQHDYCFSCRLGSFMFSPHYTYACYLVFRYKDNQVPSSDASFYTAKCNSRDNIMIQGTVFAHLNLVTNIPVVTPKKDIGSSYSSKSIQMPKKDMYLEHSFVQKRNDGWMEVRLTKPLHQLDNHESLKVNLRLTKRYLSQSIWIDVEGMEFRPVVHDGSYLMAERSANRNHDKMKEDEYWEKLPPDYPLVTTKNRTFIFFLKSRLTCRLESYMFSPDHYNYAFYLVFKLKDGHVVLSNDGPIFEALYSLGGLVIRIPITLKKLKEESGSSKSIDGGHGMSKHNYMDWEKSCVEKRDDGWLEARLTKPLLKHDLEYHLDNRTELEMYLSEKDACFNGMIVEGVEFKPGILSGLMDVVWGSPRFIADLRRISTDYGFEGHPLRKDLPLSGYVEVRYDDPEKPTAFGTSNFGQRAGSRAFPYAHTPEADSGSGTQPTGKLESLSFMPAFNDNVTINLDERTIKQEIRGGQILLMYNLVKLTIRPLPPDPVAPAGQHVAHENSLLAHMAWVKGSKRDCLDYCLMTMELEDPTKIWSISMLMDLLKELKAMLPNKQSRSFY</sequence>
<dbReference type="Pfam" id="PF14299">
    <property type="entry name" value="PP2"/>
    <property type="match status" value="1"/>
</dbReference>
<keyword evidence="5 6" id="KW-0067">ATP-binding</keyword>
<dbReference type="PROSITE" id="PS50011">
    <property type="entry name" value="PROTEIN_KINASE_DOM"/>
    <property type="match status" value="1"/>
</dbReference>
<dbReference type="InterPro" id="IPR001245">
    <property type="entry name" value="Ser-Thr/Tyr_kinase_cat_dom"/>
</dbReference>
<dbReference type="Pfam" id="PF07714">
    <property type="entry name" value="PK_Tyr_Ser-Thr"/>
    <property type="match status" value="1"/>
</dbReference>
<dbReference type="InterPro" id="IPR000719">
    <property type="entry name" value="Prot_kinase_dom"/>
</dbReference>
<dbReference type="InterPro" id="IPR045272">
    <property type="entry name" value="ANXUR1/2-like"/>
</dbReference>
<dbReference type="Proteomes" id="UP001151760">
    <property type="component" value="Unassembled WGS sequence"/>
</dbReference>
<keyword evidence="4 8" id="KW-0418">Kinase</keyword>
<dbReference type="SUPFAM" id="SSF143243">
    <property type="entry name" value="Nqo5-like"/>
    <property type="match status" value="1"/>
</dbReference>
<evidence type="ECO:0000256" key="1">
    <source>
        <dbReference type="ARBA" id="ARBA00022527"/>
    </source>
</evidence>
<dbReference type="PROSITE" id="PS00108">
    <property type="entry name" value="PROTEIN_KINASE_ST"/>
    <property type="match status" value="1"/>
</dbReference>
<dbReference type="EMBL" id="BQNB010016838">
    <property type="protein sequence ID" value="GJT56368.1"/>
    <property type="molecule type" value="Genomic_DNA"/>
</dbReference>
<dbReference type="PROSITE" id="PS00107">
    <property type="entry name" value="PROTEIN_KINASE_ATP"/>
    <property type="match status" value="1"/>
</dbReference>
<dbReference type="SUPFAM" id="SSF56112">
    <property type="entry name" value="Protein kinase-like (PK-like)"/>
    <property type="match status" value="1"/>
</dbReference>
<dbReference type="InterPro" id="IPR011009">
    <property type="entry name" value="Kinase-like_dom_sf"/>
</dbReference>
<accession>A0ABQ5EZ78</accession>
<evidence type="ECO:0000259" key="7">
    <source>
        <dbReference type="PROSITE" id="PS50011"/>
    </source>
</evidence>
<evidence type="ECO:0000256" key="5">
    <source>
        <dbReference type="ARBA" id="ARBA00022840"/>
    </source>
</evidence>
<organism evidence="8 9">
    <name type="scientific">Tanacetum coccineum</name>
    <dbReference type="NCBI Taxonomy" id="301880"/>
    <lineage>
        <taxon>Eukaryota</taxon>
        <taxon>Viridiplantae</taxon>
        <taxon>Streptophyta</taxon>
        <taxon>Embryophyta</taxon>
        <taxon>Tracheophyta</taxon>
        <taxon>Spermatophyta</taxon>
        <taxon>Magnoliopsida</taxon>
        <taxon>eudicotyledons</taxon>
        <taxon>Gunneridae</taxon>
        <taxon>Pentapetalae</taxon>
        <taxon>asterids</taxon>
        <taxon>campanulids</taxon>
        <taxon>Asterales</taxon>
        <taxon>Asteraceae</taxon>
        <taxon>Asteroideae</taxon>
        <taxon>Anthemideae</taxon>
        <taxon>Anthemidinae</taxon>
        <taxon>Tanacetum</taxon>
    </lineage>
</organism>